<comment type="caution">
    <text evidence="1">The sequence shown here is derived from an EMBL/GenBank/DDBJ whole genome shotgun (WGS) entry which is preliminary data.</text>
</comment>
<accession>A0ABQ4X4N2</accession>
<reference evidence="1" key="2">
    <citation type="submission" date="2022-01" db="EMBL/GenBank/DDBJ databases">
        <authorList>
            <person name="Yamashiro T."/>
            <person name="Shiraishi A."/>
            <person name="Satake H."/>
            <person name="Nakayama K."/>
        </authorList>
    </citation>
    <scope>NUCLEOTIDE SEQUENCE</scope>
</reference>
<evidence type="ECO:0000313" key="1">
    <source>
        <dbReference type="EMBL" id="GJS60126.1"/>
    </source>
</evidence>
<protein>
    <submittedName>
        <fullName evidence="1">Uncharacterized protein</fullName>
    </submittedName>
</protein>
<evidence type="ECO:0000313" key="2">
    <source>
        <dbReference type="Proteomes" id="UP001151760"/>
    </source>
</evidence>
<sequence length="164" mass="18501">MCGVNYFHYVNESPSGILSKSSKSGNHTGKYTYKLVYQWRRPREEYSDVVGEGGVALGRKCPLTRLTKPKVVPATHTENVSTSKSVITKKLSHTAQKPLTRYQRRNQQFYVVPNLDTISVEGHDECPPQSVLVVPKPPRINHVMASTLEPLELRNHQDLAQKGF</sequence>
<organism evidence="1 2">
    <name type="scientific">Tanacetum coccineum</name>
    <dbReference type="NCBI Taxonomy" id="301880"/>
    <lineage>
        <taxon>Eukaryota</taxon>
        <taxon>Viridiplantae</taxon>
        <taxon>Streptophyta</taxon>
        <taxon>Embryophyta</taxon>
        <taxon>Tracheophyta</taxon>
        <taxon>Spermatophyta</taxon>
        <taxon>Magnoliopsida</taxon>
        <taxon>eudicotyledons</taxon>
        <taxon>Gunneridae</taxon>
        <taxon>Pentapetalae</taxon>
        <taxon>asterids</taxon>
        <taxon>campanulids</taxon>
        <taxon>Asterales</taxon>
        <taxon>Asteraceae</taxon>
        <taxon>Asteroideae</taxon>
        <taxon>Anthemideae</taxon>
        <taxon>Anthemidinae</taxon>
        <taxon>Tanacetum</taxon>
    </lineage>
</organism>
<name>A0ABQ4X4N2_9ASTR</name>
<proteinExistence type="predicted"/>
<keyword evidence="2" id="KW-1185">Reference proteome</keyword>
<dbReference type="Proteomes" id="UP001151760">
    <property type="component" value="Unassembled WGS sequence"/>
</dbReference>
<dbReference type="EMBL" id="BQNB010009200">
    <property type="protein sequence ID" value="GJS60126.1"/>
    <property type="molecule type" value="Genomic_DNA"/>
</dbReference>
<gene>
    <name evidence="1" type="ORF">Tco_0654910</name>
</gene>
<reference evidence="1" key="1">
    <citation type="journal article" date="2022" name="Int. J. Mol. Sci.">
        <title>Draft Genome of Tanacetum Coccineum: Genomic Comparison of Closely Related Tanacetum-Family Plants.</title>
        <authorList>
            <person name="Yamashiro T."/>
            <person name="Shiraishi A."/>
            <person name="Nakayama K."/>
            <person name="Satake H."/>
        </authorList>
    </citation>
    <scope>NUCLEOTIDE SEQUENCE</scope>
</reference>